<dbReference type="Proteomes" id="UP000628448">
    <property type="component" value="Unassembled WGS sequence"/>
</dbReference>
<evidence type="ECO:0000313" key="2">
    <source>
        <dbReference type="Proteomes" id="UP000628448"/>
    </source>
</evidence>
<name>A0A931E5I8_9BACT</name>
<proteinExistence type="predicted"/>
<organism evidence="1 2">
    <name type="scientific">Panacibacter microcysteis</name>
    <dbReference type="NCBI Taxonomy" id="2793269"/>
    <lineage>
        <taxon>Bacteria</taxon>
        <taxon>Pseudomonadati</taxon>
        <taxon>Bacteroidota</taxon>
        <taxon>Chitinophagia</taxon>
        <taxon>Chitinophagales</taxon>
        <taxon>Chitinophagaceae</taxon>
        <taxon>Panacibacter</taxon>
    </lineage>
</organism>
<comment type="caution">
    <text evidence="1">The sequence shown here is derived from an EMBL/GenBank/DDBJ whole genome shotgun (WGS) entry which is preliminary data.</text>
</comment>
<dbReference type="AlphaFoldDB" id="A0A931E5I8"/>
<accession>A0A931E5I8</accession>
<protein>
    <recommendedName>
        <fullName evidence="3">Phosphoribosylpyrophosphate synthetase</fullName>
    </recommendedName>
</protein>
<reference evidence="1" key="1">
    <citation type="submission" date="2020-11" db="EMBL/GenBank/DDBJ databases">
        <title>Bacterial whole genome sequence for Panacibacter sp. DH6.</title>
        <authorList>
            <person name="Le V."/>
            <person name="Ko S."/>
            <person name="Ahn C.-Y."/>
            <person name="Oh H.-M."/>
        </authorList>
    </citation>
    <scope>NUCLEOTIDE SEQUENCE</scope>
    <source>
        <strain evidence="1">DH6</strain>
    </source>
</reference>
<dbReference type="RefSeq" id="WP_196989704.1">
    <property type="nucleotide sequence ID" value="NZ_JADWYR010000001.1"/>
</dbReference>
<evidence type="ECO:0008006" key="3">
    <source>
        <dbReference type="Google" id="ProtNLM"/>
    </source>
</evidence>
<gene>
    <name evidence="1" type="ORF">I5907_05435</name>
</gene>
<evidence type="ECO:0000313" key="1">
    <source>
        <dbReference type="EMBL" id="MBG9375665.1"/>
    </source>
</evidence>
<keyword evidence="2" id="KW-1185">Reference proteome</keyword>
<dbReference type="EMBL" id="JADWYR010000001">
    <property type="protein sequence ID" value="MBG9375665.1"/>
    <property type="molecule type" value="Genomic_DNA"/>
</dbReference>
<sequence length="116" mass="13435">MNTSLNQMTTLSSVMEKLRLKKLDNEFRWTEKGFTANKGKTYTPEELTIIKTYRFEGDSDPSESSILYLMEANDGLMGYSLDAYGMYSSHDDEAGYDNFLRQVKVENRDEQLSFEL</sequence>